<gene>
    <name evidence="9" type="ORF">GCM10007384_13300</name>
</gene>
<dbReference type="InterPro" id="IPR052159">
    <property type="entry name" value="Competence_DNA_uptake"/>
</dbReference>
<reference evidence="9 10" key="1">
    <citation type="journal article" date="2014" name="Int. J. Syst. Evol. Microbiol.">
        <title>Complete genome sequence of Corynebacterium casei LMG S-19264T (=DSM 44701T), isolated from a smear-ripened cheese.</title>
        <authorList>
            <consortium name="US DOE Joint Genome Institute (JGI-PGF)"/>
            <person name="Walter F."/>
            <person name="Albersmeier A."/>
            <person name="Kalinowski J."/>
            <person name="Ruckert C."/>
        </authorList>
    </citation>
    <scope>NUCLEOTIDE SEQUENCE [LARGE SCALE GENOMIC DNA]</scope>
    <source>
        <strain evidence="9 10">KCTC 12285</strain>
    </source>
</reference>
<evidence type="ECO:0000256" key="6">
    <source>
        <dbReference type="SAM" id="Phobius"/>
    </source>
</evidence>
<comment type="caution">
    <text evidence="9">The sequence shown here is derived from an EMBL/GenBank/DDBJ whole genome shotgun (WGS) entry which is preliminary data.</text>
</comment>
<feature type="transmembrane region" description="Helical" evidence="6">
    <location>
        <begin position="492"/>
        <end position="510"/>
    </location>
</feature>
<dbReference type="Pfam" id="PF03772">
    <property type="entry name" value="Competence"/>
    <property type="match status" value="1"/>
</dbReference>
<dbReference type="InterPro" id="IPR004477">
    <property type="entry name" value="ComEC_N"/>
</dbReference>
<feature type="transmembrane region" description="Helical" evidence="6">
    <location>
        <begin position="517"/>
        <end position="535"/>
    </location>
</feature>
<evidence type="ECO:0000256" key="1">
    <source>
        <dbReference type="ARBA" id="ARBA00004651"/>
    </source>
</evidence>
<comment type="subcellular location">
    <subcellularLocation>
        <location evidence="1">Cell membrane</location>
        <topology evidence="1">Multi-pass membrane protein</topology>
    </subcellularLocation>
</comment>
<feature type="transmembrane region" description="Helical" evidence="6">
    <location>
        <begin position="12"/>
        <end position="31"/>
    </location>
</feature>
<dbReference type="GO" id="GO:0005886">
    <property type="term" value="C:plasma membrane"/>
    <property type="evidence" value="ECO:0007669"/>
    <property type="project" value="UniProtKB-SubCell"/>
</dbReference>
<keyword evidence="5 6" id="KW-0472">Membrane</keyword>
<evidence type="ECO:0000256" key="5">
    <source>
        <dbReference type="ARBA" id="ARBA00023136"/>
    </source>
</evidence>
<keyword evidence="2" id="KW-1003">Cell membrane</keyword>
<dbReference type="PANTHER" id="PTHR30619:SF1">
    <property type="entry name" value="RECOMBINATION PROTEIN 2"/>
    <property type="match status" value="1"/>
</dbReference>
<dbReference type="PANTHER" id="PTHR30619">
    <property type="entry name" value="DNA INTERNALIZATION/COMPETENCE PROTEIN COMEC/REC2"/>
    <property type="match status" value="1"/>
</dbReference>
<feature type="transmembrane region" description="Helical" evidence="6">
    <location>
        <begin position="369"/>
        <end position="385"/>
    </location>
</feature>
<evidence type="ECO:0000256" key="2">
    <source>
        <dbReference type="ARBA" id="ARBA00022475"/>
    </source>
</evidence>
<feature type="transmembrane region" description="Helical" evidence="6">
    <location>
        <begin position="460"/>
        <end position="480"/>
    </location>
</feature>
<keyword evidence="10" id="KW-1185">Reference proteome</keyword>
<evidence type="ECO:0000313" key="10">
    <source>
        <dbReference type="Proteomes" id="UP000601108"/>
    </source>
</evidence>
<keyword evidence="4 6" id="KW-1133">Transmembrane helix</keyword>
<dbReference type="EMBL" id="BMWS01000007">
    <property type="protein sequence ID" value="GGX13053.1"/>
    <property type="molecule type" value="Genomic_DNA"/>
</dbReference>
<accession>A0A918JUL1</accession>
<dbReference type="NCBIfam" id="TIGR00360">
    <property type="entry name" value="ComEC_N-term"/>
    <property type="match status" value="1"/>
</dbReference>
<evidence type="ECO:0000256" key="3">
    <source>
        <dbReference type="ARBA" id="ARBA00022692"/>
    </source>
</evidence>
<feature type="transmembrane region" description="Helical" evidence="6">
    <location>
        <begin position="37"/>
        <end position="54"/>
    </location>
</feature>
<dbReference type="Proteomes" id="UP000601108">
    <property type="component" value="Unassembled WGS sequence"/>
</dbReference>
<feature type="domain" description="DUF4131" evidence="8">
    <location>
        <begin position="33"/>
        <end position="201"/>
    </location>
</feature>
<evidence type="ECO:0000256" key="4">
    <source>
        <dbReference type="ARBA" id="ARBA00022989"/>
    </source>
</evidence>
<feature type="transmembrane region" description="Helical" evidence="6">
    <location>
        <begin position="263"/>
        <end position="286"/>
    </location>
</feature>
<keyword evidence="3 6" id="KW-0812">Transmembrane</keyword>
<feature type="transmembrane region" description="Helical" evidence="6">
    <location>
        <begin position="344"/>
        <end position="363"/>
    </location>
</feature>
<evidence type="ECO:0000259" key="7">
    <source>
        <dbReference type="Pfam" id="PF03772"/>
    </source>
</evidence>
<feature type="transmembrane region" description="Helical" evidence="6">
    <location>
        <begin position="397"/>
        <end position="420"/>
    </location>
</feature>
<evidence type="ECO:0000313" key="9">
    <source>
        <dbReference type="EMBL" id="GGX13053.1"/>
    </source>
</evidence>
<dbReference type="InterPro" id="IPR025405">
    <property type="entry name" value="DUF4131"/>
</dbReference>
<dbReference type="AlphaFoldDB" id="A0A918JUL1"/>
<sequence length="690" mass="79783">MHKKVNPKLINTPFVIITIATLLGVLLGYYTFIEVNIAIISFLISICGLAIFWQQSKKMFSKTTPFVILTILVFINFGIVLVKIHNLQNYSNHYSNEINSKEIGKTPIGIEFCITERLKSTAYYDKYIVSIRLIKNKATHGKILLRISKKSSINILDIGNIYLSYATLKPITKPLNPNQFDYARYLRNQYILHQITIQPNQLIYNEKKEWSVYFLADQIRKKINENLSKYHFKSKEFSVINALYLGQRQDMSQEIFKDYRDAGAIHILAVSGLHIGILLFIIKLMLMPLNRIKKYGRKTKLILSITLLWSFAIIAGLSPSVLRAVTMFSFLAIGMEIRSKTSTYNSLFISLFLLVCSNPLLIFSVSFQLSYVAVFSILWIQPIIVNKYKPRFYVTKILWTIFTVTIAAQLGLLPLSLFYFHQFPLLFFVSNLIILPFLGIILGFGVFVILLALLNILPQFIANLFGNCIDSMNTTIGWIAQQEIFIIKNISFSWSMLIASYLVIISFILVCKQYKRMKLYFMVSSIILIISIITYEKYRASRIEELILFHNQQNTTLGIVENQKIQLYSKDSISMRTTTFLLKNYLIKNQITLIDSTIKLKNVYLYKKQTILILDSSDIYKKLNLQPDVLILSNSPKIHLKRVINTLKPKQIVADGSNYRSYLDRWEKSCTILKVPFYRTDKEGAFIIKQ</sequence>
<feature type="transmembrane region" description="Helical" evidence="6">
    <location>
        <begin position="66"/>
        <end position="84"/>
    </location>
</feature>
<organism evidence="9 10">
    <name type="scientific">Aquimarina muelleri</name>
    <dbReference type="NCBI Taxonomy" id="279356"/>
    <lineage>
        <taxon>Bacteria</taxon>
        <taxon>Pseudomonadati</taxon>
        <taxon>Bacteroidota</taxon>
        <taxon>Flavobacteriia</taxon>
        <taxon>Flavobacteriales</taxon>
        <taxon>Flavobacteriaceae</taxon>
        <taxon>Aquimarina</taxon>
    </lineage>
</organism>
<evidence type="ECO:0000259" key="8">
    <source>
        <dbReference type="Pfam" id="PF13567"/>
    </source>
</evidence>
<feature type="domain" description="ComEC/Rec2-related protein" evidence="7">
    <location>
        <begin position="243"/>
        <end position="510"/>
    </location>
</feature>
<protein>
    <submittedName>
        <fullName evidence="9">Competence protein ComEC</fullName>
    </submittedName>
</protein>
<dbReference type="RefSeq" id="WP_051316616.1">
    <property type="nucleotide sequence ID" value="NZ_BMWS01000007.1"/>
</dbReference>
<feature type="transmembrane region" description="Helical" evidence="6">
    <location>
        <begin position="426"/>
        <end position="453"/>
    </location>
</feature>
<name>A0A918JUL1_9FLAO</name>
<feature type="transmembrane region" description="Helical" evidence="6">
    <location>
        <begin position="298"/>
        <end position="315"/>
    </location>
</feature>
<proteinExistence type="predicted"/>
<dbReference type="Pfam" id="PF13567">
    <property type="entry name" value="DUF4131"/>
    <property type="match status" value="1"/>
</dbReference>